<dbReference type="PANTHER" id="PTHR24094">
    <property type="entry name" value="SECRETED PROTEIN"/>
    <property type="match status" value="1"/>
</dbReference>
<keyword evidence="2" id="KW-0255">Endonuclease</keyword>
<evidence type="ECO:0000313" key="2">
    <source>
        <dbReference type="EMBL" id="NIZ62348.1"/>
    </source>
</evidence>
<dbReference type="EMBL" id="QHLQ01000016">
    <property type="protein sequence ID" value="NIZ62348.1"/>
    <property type="molecule type" value="Genomic_DNA"/>
</dbReference>
<name>A0ABX0W9K7_9RHOB</name>
<dbReference type="GO" id="GO:0004519">
    <property type="term" value="F:endonuclease activity"/>
    <property type="evidence" value="ECO:0007669"/>
    <property type="project" value="UniProtKB-KW"/>
</dbReference>
<feature type="domain" description="GmrSD restriction endonucleases C-terminal" evidence="1">
    <location>
        <begin position="75"/>
        <end position="176"/>
    </location>
</feature>
<dbReference type="Pfam" id="PF07510">
    <property type="entry name" value="GmrSD_C"/>
    <property type="match status" value="1"/>
</dbReference>
<dbReference type="PANTHER" id="PTHR24094:SF15">
    <property type="entry name" value="AMP-DEPENDENT SYNTHETASE_LIGASE DOMAIN-CONTAINING PROTEIN-RELATED"/>
    <property type="match status" value="1"/>
</dbReference>
<sequence>MVAKSEIYRKSPSLLKNFLIHGNLHSVAESLLSAKDPLNSFEIKKPSYDRGSFGKWTDADKDCLNTRHEILKELSTAVTNRDAAGCKIVSGRWLDPYTDRSFYNSRELHVDHLVPLAYAWARGAHSWDRKTRIHFYNDPTNLFAVHAATNLKKGSKGPTEWLPPNQAFQCQYVLRFKRVVLKYKLLLNSSESQRLEDIQAEVCR</sequence>
<keyword evidence="2" id="KW-0378">Hydrolase</keyword>
<organism evidence="2 3">
    <name type="scientific">Parasedimentitalea denitrificans</name>
    <dbReference type="NCBI Taxonomy" id="2211118"/>
    <lineage>
        <taxon>Bacteria</taxon>
        <taxon>Pseudomonadati</taxon>
        <taxon>Pseudomonadota</taxon>
        <taxon>Alphaproteobacteria</taxon>
        <taxon>Rhodobacterales</taxon>
        <taxon>Paracoccaceae</taxon>
        <taxon>Parasedimentitalea</taxon>
    </lineage>
</organism>
<keyword evidence="2" id="KW-0540">Nuclease</keyword>
<keyword evidence="3" id="KW-1185">Reference proteome</keyword>
<evidence type="ECO:0000259" key="1">
    <source>
        <dbReference type="Pfam" id="PF07510"/>
    </source>
</evidence>
<reference evidence="2 3" key="1">
    <citation type="submission" date="2018-05" db="EMBL/GenBank/DDBJ databases">
        <authorList>
            <person name="Zhang Y.-J."/>
        </authorList>
    </citation>
    <scope>NUCLEOTIDE SEQUENCE [LARGE SCALE GENOMIC DNA]</scope>
    <source>
        <strain evidence="2 3">CY04</strain>
    </source>
</reference>
<dbReference type="Proteomes" id="UP001429564">
    <property type="component" value="Unassembled WGS sequence"/>
</dbReference>
<dbReference type="Gene3D" id="1.10.30.50">
    <property type="match status" value="1"/>
</dbReference>
<dbReference type="InterPro" id="IPR011089">
    <property type="entry name" value="GmrSD_C"/>
</dbReference>
<proteinExistence type="predicted"/>
<accession>A0ABX0W9K7</accession>
<comment type="caution">
    <text evidence="2">The sequence shown here is derived from an EMBL/GenBank/DDBJ whole genome shotgun (WGS) entry which is preliminary data.</text>
</comment>
<gene>
    <name evidence="2" type="ORF">DL239_15350</name>
</gene>
<protein>
    <submittedName>
        <fullName evidence="2">HNH endonuclease</fullName>
    </submittedName>
</protein>
<evidence type="ECO:0000313" key="3">
    <source>
        <dbReference type="Proteomes" id="UP001429564"/>
    </source>
</evidence>